<dbReference type="AlphaFoldDB" id="A0A9P6C4I3"/>
<feature type="region of interest" description="Disordered" evidence="1">
    <location>
        <begin position="109"/>
        <end position="180"/>
    </location>
</feature>
<organism evidence="3 4">
    <name type="scientific">Macrolepiota fuliginosa MF-IS2</name>
    <dbReference type="NCBI Taxonomy" id="1400762"/>
    <lineage>
        <taxon>Eukaryota</taxon>
        <taxon>Fungi</taxon>
        <taxon>Dikarya</taxon>
        <taxon>Basidiomycota</taxon>
        <taxon>Agaricomycotina</taxon>
        <taxon>Agaricomycetes</taxon>
        <taxon>Agaricomycetidae</taxon>
        <taxon>Agaricales</taxon>
        <taxon>Agaricineae</taxon>
        <taxon>Agaricaceae</taxon>
        <taxon>Macrolepiota</taxon>
    </lineage>
</organism>
<proteinExistence type="predicted"/>
<evidence type="ECO:0000256" key="2">
    <source>
        <dbReference type="SAM" id="Phobius"/>
    </source>
</evidence>
<evidence type="ECO:0000313" key="4">
    <source>
        <dbReference type="Proteomes" id="UP000807342"/>
    </source>
</evidence>
<name>A0A9P6C4I3_9AGAR</name>
<feature type="transmembrane region" description="Helical" evidence="2">
    <location>
        <begin position="386"/>
        <end position="416"/>
    </location>
</feature>
<feature type="transmembrane region" description="Helical" evidence="2">
    <location>
        <begin position="342"/>
        <end position="365"/>
    </location>
</feature>
<accession>A0A9P6C4I3</accession>
<keyword evidence="2" id="KW-0472">Membrane</keyword>
<feature type="transmembrane region" description="Helical" evidence="2">
    <location>
        <begin position="422"/>
        <end position="441"/>
    </location>
</feature>
<evidence type="ECO:0000256" key="1">
    <source>
        <dbReference type="SAM" id="MobiDB-lite"/>
    </source>
</evidence>
<sequence>MRPEKAWRPIIRMEVDKHYAYETVLGCDGQNVNMKETFTFEDADLNSLLDIRVFYQSQTKKKGKRKKEVAAATGHPLGRLAKMQELDQTLPFPSEVELELRLQCQTQHKNINASRGKPQKGASVVLRIRPPPSYASSSGVREEESPPAYNSDTDPSDTLTVPTTPIDSRPSSPLSPVAPQRLRRRIKGYAIYSDEEPCSSGGEDEECKQPISFAHLAENDDNSADWESEQTDGPTIPIPRHSTIGYAIESIQTWIAASVLPQYTQEITVPPAPMNPAERMVSAFTLYSELKEAGAESDYEPIFERLQREWQYIGGFLAALAAVNAAVFAISPGSLFEIHPYALSAIAASSMASGLGMAIDAWFLFRYNWVDLRTFIFRARDVYESYFFFALSARMPAMCMLISALALMAFLGFVAFEVWPQGVVVVCFFVGIIMSLQFLVYGAHWCANKIVAGGKAGKNGVVMAVKKMTHNSTV</sequence>
<feature type="transmembrane region" description="Helical" evidence="2">
    <location>
        <begin position="312"/>
        <end position="330"/>
    </location>
</feature>
<keyword evidence="2" id="KW-0812">Transmembrane</keyword>
<comment type="caution">
    <text evidence="3">The sequence shown here is derived from an EMBL/GenBank/DDBJ whole genome shotgun (WGS) entry which is preliminary data.</text>
</comment>
<keyword evidence="2" id="KW-1133">Transmembrane helix</keyword>
<protein>
    <submittedName>
        <fullName evidence="3">Uncharacterized protein</fullName>
    </submittedName>
</protein>
<reference evidence="3" key="1">
    <citation type="submission" date="2020-11" db="EMBL/GenBank/DDBJ databases">
        <authorList>
            <consortium name="DOE Joint Genome Institute"/>
            <person name="Ahrendt S."/>
            <person name="Riley R."/>
            <person name="Andreopoulos W."/>
            <person name="Labutti K."/>
            <person name="Pangilinan J."/>
            <person name="Ruiz-Duenas F.J."/>
            <person name="Barrasa J.M."/>
            <person name="Sanchez-Garcia M."/>
            <person name="Camarero S."/>
            <person name="Miyauchi S."/>
            <person name="Serrano A."/>
            <person name="Linde D."/>
            <person name="Babiker R."/>
            <person name="Drula E."/>
            <person name="Ayuso-Fernandez I."/>
            <person name="Pacheco R."/>
            <person name="Padilla G."/>
            <person name="Ferreira P."/>
            <person name="Barriuso J."/>
            <person name="Kellner H."/>
            <person name="Castanera R."/>
            <person name="Alfaro M."/>
            <person name="Ramirez L."/>
            <person name="Pisabarro A.G."/>
            <person name="Kuo A."/>
            <person name="Tritt A."/>
            <person name="Lipzen A."/>
            <person name="He G."/>
            <person name="Yan M."/>
            <person name="Ng V."/>
            <person name="Cullen D."/>
            <person name="Martin F."/>
            <person name="Rosso M.-N."/>
            <person name="Henrissat B."/>
            <person name="Hibbett D."/>
            <person name="Martinez A.T."/>
            <person name="Grigoriev I.V."/>
        </authorList>
    </citation>
    <scope>NUCLEOTIDE SEQUENCE</scope>
    <source>
        <strain evidence="3">MF-IS2</strain>
    </source>
</reference>
<evidence type="ECO:0000313" key="3">
    <source>
        <dbReference type="EMBL" id="KAF9448283.1"/>
    </source>
</evidence>
<dbReference type="OrthoDB" id="2642524at2759"/>
<dbReference type="EMBL" id="MU151166">
    <property type="protein sequence ID" value="KAF9448283.1"/>
    <property type="molecule type" value="Genomic_DNA"/>
</dbReference>
<feature type="compositionally biased region" description="Polar residues" evidence="1">
    <location>
        <begin position="148"/>
        <end position="174"/>
    </location>
</feature>
<dbReference type="Proteomes" id="UP000807342">
    <property type="component" value="Unassembled WGS sequence"/>
</dbReference>
<keyword evidence="4" id="KW-1185">Reference proteome</keyword>
<gene>
    <name evidence="3" type="ORF">P691DRAFT_781186</name>
</gene>